<evidence type="ECO:0000256" key="9">
    <source>
        <dbReference type="ARBA" id="ARBA00023157"/>
    </source>
</evidence>
<evidence type="ECO:0000256" key="12">
    <source>
        <dbReference type="SAM" id="MobiDB-lite"/>
    </source>
</evidence>
<evidence type="ECO:0000256" key="2">
    <source>
        <dbReference type="ARBA" id="ARBA00004613"/>
    </source>
</evidence>
<evidence type="ECO:0000313" key="13">
    <source>
        <dbReference type="EMBL" id="KAG5642047.1"/>
    </source>
</evidence>
<name>A0A9P7G0V7_9AGAR</name>
<comment type="similarity">
    <text evidence="11">Belongs to the polysaccharide monooxygenase AA14 family.</text>
</comment>
<dbReference type="AlphaFoldDB" id="A0A9P7G0V7"/>
<dbReference type="EMBL" id="JABCKV010000221">
    <property type="protein sequence ID" value="KAG5642047.1"/>
    <property type="molecule type" value="Genomic_DNA"/>
</dbReference>
<keyword evidence="3" id="KW-0964">Secreted</keyword>
<accession>A0A9P7G0V7</accession>
<keyword evidence="7" id="KW-0186">Copper</keyword>
<evidence type="ECO:0000256" key="8">
    <source>
        <dbReference type="ARBA" id="ARBA00023033"/>
    </source>
</evidence>
<gene>
    <name evidence="13" type="ORF">DXG03_003745</name>
</gene>
<keyword evidence="4" id="KW-0479">Metal-binding</keyword>
<dbReference type="InterPro" id="IPR054497">
    <property type="entry name" value="LPMO_AA14"/>
</dbReference>
<evidence type="ECO:0000256" key="5">
    <source>
        <dbReference type="ARBA" id="ARBA00022729"/>
    </source>
</evidence>
<reference evidence="13" key="1">
    <citation type="submission" date="2020-07" db="EMBL/GenBank/DDBJ databases">
        <authorList>
            <person name="Nieuwenhuis M."/>
            <person name="Van De Peppel L.J.J."/>
        </authorList>
    </citation>
    <scope>NUCLEOTIDE SEQUENCE</scope>
    <source>
        <strain evidence="13">AP01</strain>
        <tissue evidence="13">Mycelium</tissue>
    </source>
</reference>
<organism evidence="13 14">
    <name type="scientific">Asterophora parasitica</name>
    <dbReference type="NCBI Taxonomy" id="117018"/>
    <lineage>
        <taxon>Eukaryota</taxon>
        <taxon>Fungi</taxon>
        <taxon>Dikarya</taxon>
        <taxon>Basidiomycota</taxon>
        <taxon>Agaricomycotina</taxon>
        <taxon>Agaricomycetes</taxon>
        <taxon>Agaricomycetidae</taxon>
        <taxon>Agaricales</taxon>
        <taxon>Tricholomatineae</taxon>
        <taxon>Lyophyllaceae</taxon>
        <taxon>Asterophora</taxon>
    </lineage>
</organism>
<feature type="region of interest" description="Disordered" evidence="12">
    <location>
        <begin position="112"/>
        <end position="161"/>
    </location>
</feature>
<evidence type="ECO:0000256" key="10">
    <source>
        <dbReference type="ARBA" id="ARBA00023180"/>
    </source>
</evidence>
<dbReference type="Pfam" id="PF22810">
    <property type="entry name" value="LPMO_AA14"/>
    <property type="match status" value="1"/>
</dbReference>
<reference evidence="13" key="2">
    <citation type="submission" date="2021-10" db="EMBL/GenBank/DDBJ databases">
        <title>Phylogenomics reveals ancestral predisposition of the termite-cultivated fungus Termitomyces towards a domesticated lifestyle.</title>
        <authorList>
            <person name="Auxier B."/>
            <person name="Grum-Grzhimaylo A."/>
            <person name="Cardenas M.E."/>
            <person name="Lodge J.D."/>
            <person name="Laessoe T."/>
            <person name="Pedersen O."/>
            <person name="Smith M.E."/>
            <person name="Kuyper T.W."/>
            <person name="Franco-Molano E.A."/>
            <person name="Baroni T.J."/>
            <person name="Aanen D.K."/>
        </authorList>
    </citation>
    <scope>NUCLEOTIDE SEQUENCE</scope>
    <source>
        <strain evidence="13">AP01</strain>
        <tissue evidence="13">Mycelium</tissue>
    </source>
</reference>
<dbReference type="OrthoDB" id="2019572at2759"/>
<dbReference type="GO" id="GO:0005576">
    <property type="term" value="C:extracellular region"/>
    <property type="evidence" value="ECO:0007669"/>
    <property type="project" value="UniProtKB-SubCell"/>
</dbReference>
<keyword evidence="10" id="KW-0325">Glycoprotein</keyword>
<comment type="cofactor">
    <cofactor evidence="1">
        <name>Cu(2+)</name>
        <dbReference type="ChEBI" id="CHEBI:29036"/>
    </cofactor>
</comment>
<dbReference type="GO" id="GO:0004497">
    <property type="term" value="F:monooxygenase activity"/>
    <property type="evidence" value="ECO:0007669"/>
    <property type="project" value="UniProtKB-KW"/>
</dbReference>
<comment type="caution">
    <text evidence="13">The sequence shown here is derived from an EMBL/GenBank/DDBJ whole genome shotgun (WGS) entry which is preliminary data.</text>
</comment>
<keyword evidence="6" id="KW-0560">Oxidoreductase</keyword>
<evidence type="ECO:0000256" key="3">
    <source>
        <dbReference type="ARBA" id="ARBA00022525"/>
    </source>
</evidence>
<comment type="subcellular location">
    <subcellularLocation>
        <location evidence="2">Secreted</location>
    </subcellularLocation>
</comment>
<evidence type="ECO:0000256" key="7">
    <source>
        <dbReference type="ARBA" id="ARBA00023008"/>
    </source>
</evidence>
<sequence>MDVIYTLTSFSALPGSASPRTLFLRLCLRAPLVVAFVLCGEPNMYHQAFKCKVTGATATGPVASPKPAVWCEDDPSKCTKGAKQMIYWNQLDGNNIKVSGLDRAGMPKSPAYNSKLGFPDAPAPSTGHGKGSCSARRRKRPAAKRAAGATKHRRRLTAKAF</sequence>
<evidence type="ECO:0000256" key="11">
    <source>
        <dbReference type="ARBA" id="ARBA00046340"/>
    </source>
</evidence>
<keyword evidence="9" id="KW-1015">Disulfide bond</keyword>
<proteinExistence type="inferred from homology"/>
<evidence type="ECO:0000256" key="6">
    <source>
        <dbReference type="ARBA" id="ARBA00023002"/>
    </source>
</evidence>
<keyword evidence="14" id="KW-1185">Reference proteome</keyword>
<evidence type="ECO:0000313" key="14">
    <source>
        <dbReference type="Proteomes" id="UP000775547"/>
    </source>
</evidence>
<evidence type="ECO:0000256" key="1">
    <source>
        <dbReference type="ARBA" id="ARBA00001973"/>
    </source>
</evidence>
<protein>
    <submittedName>
        <fullName evidence="13">Uncharacterized protein</fullName>
    </submittedName>
</protein>
<dbReference type="Proteomes" id="UP000775547">
    <property type="component" value="Unassembled WGS sequence"/>
</dbReference>
<dbReference type="GO" id="GO:0046872">
    <property type="term" value="F:metal ion binding"/>
    <property type="evidence" value="ECO:0007669"/>
    <property type="project" value="UniProtKB-KW"/>
</dbReference>
<keyword evidence="8" id="KW-0503">Monooxygenase</keyword>
<feature type="compositionally biased region" description="Basic residues" evidence="12">
    <location>
        <begin position="150"/>
        <end position="161"/>
    </location>
</feature>
<keyword evidence="5" id="KW-0732">Signal</keyword>
<evidence type="ECO:0000256" key="4">
    <source>
        <dbReference type="ARBA" id="ARBA00022723"/>
    </source>
</evidence>